<dbReference type="AlphaFoldDB" id="A0AAD7NB82"/>
<feature type="region of interest" description="Disordered" evidence="1">
    <location>
        <begin position="448"/>
        <end position="468"/>
    </location>
</feature>
<accession>A0AAD7NB82</accession>
<sequence>MCSHRKKFHKESTVQDFLAKLGVGKLRKGPTDSEARAESYAGFRPKEADEQTKAESKKKNSEQLVRVNNVQLIVAGLDATGELRCDKSLDIRELEKRSKFGVVAFETRSADSLEFGIKWSQKQIDKWLREILPLAFEFLDKRYPEDIEGYHWTLVRKHGKQVFVMHRTNTTGQELEEAKGPATRKWMEHAVRVATKHKIPAAVWMGFDDAIEKLMDGQHLASESEDEEDFKRQKSRRKALPKRRAATPLEESSSEASEGEEGDEDEEVTAPLTRRRRSTSSSASVVVKREGLERDLPFIDDDSDVEEVFPQQLALNKGKSVKRSVSPSFERDEPSKKARSASYQSISSDEEDTMQESASPRLRPTTSSFQNDDFDYTQALTWAPTDPTWNPMATPATTATTSTASASAASRSMSAAVAANDLGAGASTSTPSTSVALGGSSRRARLQAYIPPPPCEGLKVPPAANFWG</sequence>
<proteinExistence type="predicted"/>
<reference evidence="2" key="1">
    <citation type="submission" date="2023-03" db="EMBL/GenBank/DDBJ databases">
        <title>Massive genome expansion in bonnet fungi (Mycena s.s.) driven by repeated elements and novel gene families across ecological guilds.</title>
        <authorList>
            <consortium name="Lawrence Berkeley National Laboratory"/>
            <person name="Harder C.B."/>
            <person name="Miyauchi S."/>
            <person name="Viragh M."/>
            <person name="Kuo A."/>
            <person name="Thoen E."/>
            <person name="Andreopoulos B."/>
            <person name="Lu D."/>
            <person name="Skrede I."/>
            <person name="Drula E."/>
            <person name="Henrissat B."/>
            <person name="Morin E."/>
            <person name="Kohler A."/>
            <person name="Barry K."/>
            <person name="LaButti K."/>
            <person name="Morin E."/>
            <person name="Salamov A."/>
            <person name="Lipzen A."/>
            <person name="Mereny Z."/>
            <person name="Hegedus B."/>
            <person name="Baldrian P."/>
            <person name="Stursova M."/>
            <person name="Weitz H."/>
            <person name="Taylor A."/>
            <person name="Grigoriev I.V."/>
            <person name="Nagy L.G."/>
            <person name="Martin F."/>
            <person name="Kauserud H."/>
        </authorList>
    </citation>
    <scope>NUCLEOTIDE SEQUENCE</scope>
    <source>
        <strain evidence="2">CBHHK182m</strain>
    </source>
</reference>
<feature type="compositionally biased region" description="Basic residues" evidence="1">
    <location>
        <begin position="233"/>
        <end position="245"/>
    </location>
</feature>
<name>A0AAD7NB82_9AGAR</name>
<feature type="compositionally biased region" description="Low complexity" evidence="1">
    <location>
        <begin position="393"/>
        <end position="405"/>
    </location>
</feature>
<keyword evidence="3" id="KW-1185">Reference proteome</keyword>
<feature type="region of interest" description="Disordered" evidence="1">
    <location>
        <begin position="26"/>
        <end position="60"/>
    </location>
</feature>
<dbReference type="Proteomes" id="UP001215598">
    <property type="component" value="Unassembled WGS sequence"/>
</dbReference>
<evidence type="ECO:0000313" key="3">
    <source>
        <dbReference type="Proteomes" id="UP001215598"/>
    </source>
</evidence>
<gene>
    <name evidence="2" type="ORF">B0H16DRAFT_1459372</name>
</gene>
<evidence type="ECO:0000256" key="1">
    <source>
        <dbReference type="SAM" id="MobiDB-lite"/>
    </source>
</evidence>
<comment type="caution">
    <text evidence="2">The sequence shown here is derived from an EMBL/GenBank/DDBJ whole genome shotgun (WGS) entry which is preliminary data.</text>
</comment>
<dbReference type="EMBL" id="JARKIB010000055">
    <property type="protein sequence ID" value="KAJ7753473.1"/>
    <property type="molecule type" value="Genomic_DNA"/>
</dbReference>
<evidence type="ECO:0000313" key="2">
    <source>
        <dbReference type="EMBL" id="KAJ7753473.1"/>
    </source>
</evidence>
<feature type="region of interest" description="Disordered" evidence="1">
    <location>
        <begin position="219"/>
        <end position="286"/>
    </location>
</feature>
<feature type="compositionally biased region" description="Basic and acidic residues" evidence="1">
    <location>
        <begin position="44"/>
        <end position="60"/>
    </location>
</feature>
<organism evidence="2 3">
    <name type="scientific">Mycena metata</name>
    <dbReference type="NCBI Taxonomy" id="1033252"/>
    <lineage>
        <taxon>Eukaryota</taxon>
        <taxon>Fungi</taxon>
        <taxon>Dikarya</taxon>
        <taxon>Basidiomycota</taxon>
        <taxon>Agaricomycotina</taxon>
        <taxon>Agaricomycetes</taxon>
        <taxon>Agaricomycetidae</taxon>
        <taxon>Agaricales</taxon>
        <taxon>Marasmiineae</taxon>
        <taxon>Mycenaceae</taxon>
        <taxon>Mycena</taxon>
    </lineage>
</organism>
<feature type="compositionally biased region" description="Acidic residues" evidence="1">
    <location>
        <begin position="257"/>
        <end position="268"/>
    </location>
</feature>
<protein>
    <submittedName>
        <fullName evidence="2">Uncharacterized protein</fullName>
    </submittedName>
</protein>
<feature type="region of interest" description="Disordered" evidence="1">
    <location>
        <begin position="316"/>
        <end position="405"/>
    </location>
</feature>